<proteinExistence type="predicted"/>
<feature type="signal peptide" evidence="1">
    <location>
        <begin position="1"/>
        <end position="28"/>
    </location>
</feature>
<evidence type="ECO:0000313" key="3">
    <source>
        <dbReference type="EMBL" id="CQD06003.1"/>
    </source>
</evidence>
<dbReference type="EMBL" id="CTEF01000001">
    <property type="protein sequence ID" value="CQD06003.1"/>
    <property type="molecule type" value="Genomic_DNA"/>
</dbReference>
<feature type="domain" description="Peptidase S53 activation" evidence="2">
    <location>
        <begin position="77"/>
        <end position="147"/>
    </location>
</feature>
<protein>
    <submittedName>
        <fullName evidence="3">Kumamolisin</fullName>
    </submittedName>
</protein>
<gene>
    <name evidence="3" type="ORF">BN970_01100</name>
</gene>
<organism evidence="3 4">
    <name type="scientific">Mycolicibacterium conceptionense</name>
    <dbReference type="NCBI Taxonomy" id="451644"/>
    <lineage>
        <taxon>Bacteria</taxon>
        <taxon>Bacillati</taxon>
        <taxon>Actinomycetota</taxon>
        <taxon>Actinomycetes</taxon>
        <taxon>Mycobacteriales</taxon>
        <taxon>Mycobacteriaceae</taxon>
        <taxon>Mycolicibacterium</taxon>
    </lineage>
</organism>
<evidence type="ECO:0000313" key="4">
    <source>
        <dbReference type="Proteomes" id="UP000182227"/>
    </source>
</evidence>
<name>A0A0U1D0X8_9MYCO</name>
<sequence length="174" mass="18589" precursor="true">MAGMNHAPTRALLALILFSALLVSDLRATPTTGDRAYGSAQISGPYAQLLSASTDLGPADNGSAQLTMTLHHAARPTALFDWAQQHALSVRWRPGNAWAITEGRSSDMATAFGVNIHDYRGRRGQEFYASPQQPSVPEPLTAEVSEVGRILATRRTGCHCPTCGTCPPMSRTKG</sequence>
<dbReference type="GO" id="GO:0008236">
    <property type="term" value="F:serine-type peptidase activity"/>
    <property type="evidence" value="ECO:0007669"/>
    <property type="project" value="InterPro"/>
</dbReference>
<evidence type="ECO:0000256" key="1">
    <source>
        <dbReference type="SAM" id="SignalP"/>
    </source>
</evidence>
<reference evidence="3 4" key="1">
    <citation type="submission" date="2015-03" db="EMBL/GenBank/DDBJ databases">
        <authorList>
            <person name="Murphy D."/>
        </authorList>
    </citation>
    <scope>NUCLEOTIDE SEQUENCE [LARGE SCALE GENOMIC DNA]</scope>
    <source>
        <strain evidence="3 4">D16</strain>
    </source>
</reference>
<evidence type="ECO:0000259" key="2">
    <source>
        <dbReference type="Pfam" id="PF09286"/>
    </source>
</evidence>
<dbReference type="InterPro" id="IPR015366">
    <property type="entry name" value="S53_propep"/>
</dbReference>
<dbReference type="Proteomes" id="UP000182227">
    <property type="component" value="Unassembled WGS sequence"/>
</dbReference>
<feature type="chain" id="PRO_5006707716" evidence="1">
    <location>
        <begin position="29"/>
        <end position="174"/>
    </location>
</feature>
<dbReference type="AlphaFoldDB" id="A0A0U1D0X8"/>
<accession>A0A0U1D0X8</accession>
<dbReference type="SUPFAM" id="SSF54897">
    <property type="entry name" value="Protease propeptides/inhibitors"/>
    <property type="match status" value="1"/>
</dbReference>
<keyword evidence="1" id="KW-0732">Signal</keyword>
<dbReference type="Pfam" id="PF09286">
    <property type="entry name" value="Pro-kuma_activ"/>
    <property type="match status" value="1"/>
</dbReference>